<sequence>MDGRSFSRLMRMVSAVARREGASLLQMRPDCWCRWRNRKEENPQDFYLPGRKQNHKYKRARGGVFCYQPGLAPDYHNWCFTTPVPCPVWAWPKTKAFARREGLKAEDRFFWTRFRGKNRIKNNTRGKSVGHQSDKTVPRLIKNRRAELWTESCDLYRGAAHIFTRSEVADERPNDCVT</sequence>
<name>A0AAV3ZEJ3_9GAST</name>
<proteinExistence type="predicted"/>
<dbReference type="EMBL" id="BLXT01002301">
    <property type="protein sequence ID" value="GFN92876.1"/>
    <property type="molecule type" value="Genomic_DNA"/>
</dbReference>
<keyword evidence="2" id="KW-1185">Reference proteome</keyword>
<reference evidence="1 2" key="1">
    <citation type="journal article" date="2021" name="Elife">
        <title>Chloroplast acquisition without the gene transfer in kleptoplastic sea slugs, Plakobranchus ocellatus.</title>
        <authorList>
            <person name="Maeda T."/>
            <person name="Takahashi S."/>
            <person name="Yoshida T."/>
            <person name="Shimamura S."/>
            <person name="Takaki Y."/>
            <person name="Nagai Y."/>
            <person name="Toyoda A."/>
            <person name="Suzuki Y."/>
            <person name="Arimoto A."/>
            <person name="Ishii H."/>
            <person name="Satoh N."/>
            <person name="Nishiyama T."/>
            <person name="Hasebe M."/>
            <person name="Maruyama T."/>
            <person name="Minagawa J."/>
            <person name="Obokata J."/>
            <person name="Shigenobu S."/>
        </authorList>
    </citation>
    <scope>NUCLEOTIDE SEQUENCE [LARGE SCALE GENOMIC DNA]</scope>
</reference>
<dbReference type="Proteomes" id="UP000735302">
    <property type="component" value="Unassembled WGS sequence"/>
</dbReference>
<evidence type="ECO:0000313" key="1">
    <source>
        <dbReference type="EMBL" id="GFN92876.1"/>
    </source>
</evidence>
<comment type="caution">
    <text evidence="1">The sequence shown here is derived from an EMBL/GenBank/DDBJ whole genome shotgun (WGS) entry which is preliminary data.</text>
</comment>
<evidence type="ECO:0000313" key="2">
    <source>
        <dbReference type="Proteomes" id="UP000735302"/>
    </source>
</evidence>
<protein>
    <submittedName>
        <fullName evidence="1">Uncharacterized protein</fullName>
    </submittedName>
</protein>
<dbReference type="AlphaFoldDB" id="A0AAV3ZEJ3"/>
<gene>
    <name evidence="1" type="ORF">PoB_001938200</name>
</gene>
<organism evidence="1 2">
    <name type="scientific">Plakobranchus ocellatus</name>
    <dbReference type="NCBI Taxonomy" id="259542"/>
    <lineage>
        <taxon>Eukaryota</taxon>
        <taxon>Metazoa</taxon>
        <taxon>Spiralia</taxon>
        <taxon>Lophotrochozoa</taxon>
        <taxon>Mollusca</taxon>
        <taxon>Gastropoda</taxon>
        <taxon>Heterobranchia</taxon>
        <taxon>Euthyneura</taxon>
        <taxon>Panpulmonata</taxon>
        <taxon>Sacoglossa</taxon>
        <taxon>Placobranchoidea</taxon>
        <taxon>Plakobranchidae</taxon>
        <taxon>Plakobranchus</taxon>
    </lineage>
</organism>
<accession>A0AAV3ZEJ3</accession>